<evidence type="ECO:0000313" key="2">
    <source>
        <dbReference type="EMBL" id="CAI2380249.1"/>
    </source>
</evidence>
<accession>A0AAD1XWL7</accession>
<dbReference type="EMBL" id="CAMPGE010022191">
    <property type="protein sequence ID" value="CAI2380249.1"/>
    <property type="molecule type" value="Genomic_DNA"/>
</dbReference>
<name>A0AAD1XWL7_EUPCR</name>
<feature type="compositionally biased region" description="Basic and acidic residues" evidence="1">
    <location>
        <begin position="40"/>
        <end position="61"/>
    </location>
</feature>
<dbReference type="AlphaFoldDB" id="A0AAD1XWL7"/>
<feature type="region of interest" description="Disordered" evidence="1">
    <location>
        <begin position="1"/>
        <end position="107"/>
    </location>
</feature>
<feature type="compositionally biased region" description="Polar residues" evidence="1">
    <location>
        <begin position="62"/>
        <end position="78"/>
    </location>
</feature>
<feature type="compositionally biased region" description="Basic and acidic residues" evidence="1">
    <location>
        <begin position="80"/>
        <end position="91"/>
    </location>
</feature>
<keyword evidence="3" id="KW-1185">Reference proteome</keyword>
<gene>
    <name evidence="2" type="ORF">ECRASSUSDP1_LOCUS21681</name>
</gene>
<organism evidence="2 3">
    <name type="scientific">Euplotes crassus</name>
    <dbReference type="NCBI Taxonomy" id="5936"/>
    <lineage>
        <taxon>Eukaryota</taxon>
        <taxon>Sar</taxon>
        <taxon>Alveolata</taxon>
        <taxon>Ciliophora</taxon>
        <taxon>Intramacronucleata</taxon>
        <taxon>Spirotrichea</taxon>
        <taxon>Hypotrichia</taxon>
        <taxon>Euplotida</taxon>
        <taxon>Euplotidae</taxon>
        <taxon>Moneuplotes</taxon>
    </lineage>
</organism>
<protein>
    <submittedName>
        <fullName evidence="2">Uncharacterized protein</fullName>
    </submittedName>
</protein>
<dbReference type="Proteomes" id="UP001295684">
    <property type="component" value="Unassembled WGS sequence"/>
</dbReference>
<reference evidence="2" key="1">
    <citation type="submission" date="2023-07" db="EMBL/GenBank/DDBJ databases">
        <authorList>
            <consortium name="AG Swart"/>
            <person name="Singh M."/>
            <person name="Singh A."/>
            <person name="Seah K."/>
            <person name="Emmerich C."/>
        </authorList>
    </citation>
    <scope>NUCLEOTIDE SEQUENCE</scope>
    <source>
        <strain evidence="2">DP1</strain>
    </source>
</reference>
<comment type="caution">
    <text evidence="2">The sequence shown here is derived from an EMBL/GenBank/DDBJ whole genome shotgun (WGS) entry which is preliminary data.</text>
</comment>
<proteinExistence type="predicted"/>
<sequence length="227" mass="26701">MDLLQNYDSDSSDDQQNANEPAIDPVALNLKDSDEEEEVTKEAPEEKQVKTQKSEIKEEIQPKSSGKPQKETQGTLPETTEERSTKRVKVSEEEEMPKPVAPKPQKKVALPSVGGLFKNFKQKLNCLQSSKYDVYRKLHSLSRQKDMEREQKDHELEMQRRKEFTDKNIVEEVIEFKGDNYVDEEMLRDKMKPKKENQFVKNPMERTSFEIRKARREKREEILNKLE</sequence>
<evidence type="ECO:0000313" key="3">
    <source>
        <dbReference type="Proteomes" id="UP001295684"/>
    </source>
</evidence>
<evidence type="ECO:0000256" key="1">
    <source>
        <dbReference type="SAM" id="MobiDB-lite"/>
    </source>
</evidence>